<sequence>MGMGKYSARNDDDNDNYHDEHGDKVSAYPSVVLVTKTAWTQITNTAWTTQTATAWTTQTATILSSSVMTVVVPTPTSTLSCSTSSSVNNYHVCSSTNNNAIHCITQHTKFRAAGRKGVCTLANGAPCESGSATTSTVTAYEAIGANSAPTAQADESSSPSGIPSSFHGKHSDDGDLSPLAEKFLISAGSIGPPPSYTSGPVSQNGYPIDEKFSEREMAGYYNPDNKVALERPGSASVNSRRLRTDLQRQNSSRSTQSGMGMSPSPVAGPGQSYSFPSNAEFYYSQSGTLRSQQSGLSGQSSNAYDPSQREVNHISYLSSISSGFGDSLVMPDDSAPPQNPVSRFSWTTASQGAPQNRDTIYTTTSEDTAPRFRTVNSWVAQQTGRVERKKQSDIEIPAMPEIPISYTYRSQVPYPLFTEGHQRKGSENPAFRHHPVTKLNLEEAHVFRVRFWTESLGSNQIRSGKAQTESVLYKNQIPMDCVSAFRCCINMFSYLYSRSGLVLDSMTFA</sequence>
<dbReference type="EMBL" id="QKRW01000001">
    <property type="protein sequence ID" value="RAL68593.1"/>
    <property type="molecule type" value="Genomic_DNA"/>
</dbReference>
<gene>
    <name evidence="2" type="ORF">DID88_007311</name>
</gene>
<accession>A0A395JAC7</accession>
<feature type="compositionally biased region" description="Low complexity" evidence="1">
    <location>
        <begin position="156"/>
        <end position="165"/>
    </location>
</feature>
<evidence type="ECO:0000313" key="2">
    <source>
        <dbReference type="EMBL" id="RAL68593.1"/>
    </source>
</evidence>
<dbReference type="AlphaFoldDB" id="A0A395JAC7"/>
<feature type="region of interest" description="Disordered" evidence="1">
    <location>
        <begin position="223"/>
        <end position="273"/>
    </location>
</feature>
<dbReference type="Proteomes" id="UP000249056">
    <property type="component" value="Unassembled WGS sequence"/>
</dbReference>
<organism evidence="2 3">
    <name type="scientific">Monilinia fructigena</name>
    <dbReference type="NCBI Taxonomy" id="38457"/>
    <lineage>
        <taxon>Eukaryota</taxon>
        <taxon>Fungi</taxon>
        <taxon>Dikarya</taxon>
        <taxon>Ascomycota</taxon>
        <taxon>Pezizomycotina</taxon>
        <taxon>Leotiomycetes</taxon>
        <taxon>Helotiales</taxon>
        <taxon>Sclerotiniaceae</taxon>
        <taxon>Monilinia</taxon>
    </lineage>
</organism>
<proteinExistence type="predicted"/>
<evidence type="ECO:0000256" key="1">
    <source>
        <dbReference type="SAM" id="MobiDB-lite"/>
    </source>
</evidence>
<feature type="compositionally biased region" description="Basic and acidic residues" evidence="1">
    <location>
        <begin position="8"/>
        <end position="22"/>
    </location>
</feature>
<comment type="caution">
    <text evidence="2">The sequence shown here is derived from an EMBL/GenBank/DDBJ whole genome shotgun (WGS) entry which is preliminary data.</text>
</comment>
<protein>
    <submittedName>
        <fullName evidence="2">Uncharacterized protein</fullName>
    </submittedName>
</protein>
<reference evidence="2 3" key="1">
    <citation type="submission" date="2018-06" db="EMBL/GenBank/DDBJ databases">
        <title>Genome Sequence of the Brown Rot Fungal Pathogen Monilinia fructigena.</title>
        <authorList>
            <person name="Landi L."/>
            <person name="De Miccolis Angelini R.M."/>
            <person name="Pollastro S."/>
            <person name="Abate D."/>
            <person name="Faretra F."/>
            <person name="Romanazzi G."/>
        </authorList>
    </citation>
    <scope>NUCLEOTIDE SEQUENCE [LARGE SCALE GENOMIC DNA]</scope>
    <source>
        <strain evidence="2 3">Mfrg269</strain>
    </source>
</reference>
<feature type="region of interest" description="Disordered" evidence="1">
    <location>
        <begin position="1"/>
        <end position="22"/>
    </location>
</feature>
<dbReference type="OrthoDB" id="5411141at2759"/>
<keyword evidence="3" id="KW-1185">Reference proteome</keyword>
<name>A0A395JAC7_9HELO</name>
<feature type="compositionally biased region" description="Polar residues" evidence="1">
    <location>
        <begin position="247"/>
        <end position="259"/>
    </location>
</feature>
<feature type="region of interest" description="Disordered" evidence="1">
    <location>
        <begin position="147"/>
        <end position="173"/>
    </location>
</feature>
<evidence type="ECO:0000313" key="3">
    <source>
        <dbReference type="Proteomes" id="UP000249056"/>
    </source>
</evidence>